<dbReference type="GO" id="GO:0016787">
    <property type="term" value="F:hydrolase activity"/>
    <property type="evidence" value="ECO:0007669"/>
    <property type="project" value="UniProtKB-KW"/>
</dbReference>
<dbReference type="InterPro" id="IPR029058">
    <property type="entry name" value="AB_hydrolase_fold"/>
</dbReference>
<dbReference type="InterPro" id="IPR000073">
    <property type="entry name" value="AB_hydrolase_1"/>
</dbReference>
<keyword evidence="2" id="KW-0378">Hydrolase</keyword>
<proteinExistence type="predicted"/>
<name>A0ABY2X8L8_9RHOB</name>
<evidence type="ECO:0000313" key="3">
    <source>
        <dbReference type="Proteomes" id="UP001191082"/>
    </source>
</evidence>
<reference evidence="2 3" key="1">
    <citation type="submission" date="2019-05" db="EMBL/GenBank/DDBJ databases">
        <title>Marivita sp. nov. isolated from sea sediment.</title>
        <authorList>
            <person name="Kim W."/>
        </authorList>
    </citation>
    <scope>NUCLEOTIDE SEQUENCE [LARGE SCALE GENOMIC DNA]</scope>
    <source>
        <strain evidence="2 3">CAU 1492</strain>
    </source>
</reference>
<organism evidence="2 3">
    <name type="scientific">Arenibacterium halophilum</name>
    <dbReference type="NCBI Taxonomy" id="2583821"/>
    <lineage>
        <taxon>Bacteria</taxon>
        <taxon>Pseudomonadati</taxon>
        <taxon>Pseudomonadota</taxon>
        <taxon>Alphaproteobacteria</taxon>
        <taxon>Rhodobacterales</taxon>
        <taxon>Paracoccaceae</taxon>
        <taxon>Arenibacterium</taxon>
    </lineage>
</organism>
<dbReference type="SUPFAM" id="SSF53474">
    <property type="entry name" value="alpha/beta-Hydrolases"/>
    <property type="match status" value="1"/>
</dbReference>
<evidence type="ECO:0000259" key="1">
    <source>
        <dbReference type="Pfam" id="PF12697"/>
    </source>
</evidence>
<dbReference type="InterPro" id="IPR017208">
    <property type="entry name" value="UCP037442_abhydr"/>
</dbReference>
<dbReference type="PIRSF" id="PIRSF037442">
    <property type="entry name" value="UCP037442_abhydr"/>
    <property type="match status" value="1"/>
</dbReference>
<dbReference type="Gene3D" id="3.40.50.1820">
    <property type="entry name" value="alpha/beta hydrolase"/>
    <property type="match status" value="1"/>
</dbReference>
<gene>
    <name evidence="2" type="ORF">FGK64_16110</name>
</gene>
<comment type="caution">
    <text evidence="2">The sequence shown here is derived from an EMBL/GenBank/DDBJ whole genome shotgun (WGS) entry which is preliminary data.</text>
</comment>
<feature type="domain" description="AB hydrolase-1" evidence="1">
    <location>
        <begin position="38"/>
        <end position="272"/>
    </location>
</feature>
<sequence length="289" mass="32086">MFDDTTRATPTGQPICITASGATLSGMLYSPTSVPVAVIVLNGATGVPQRYYRNFARWLAEARNMACLTYDYRDFGASAQAHPRQSSATMQDWGMLDQVAARNEMRRRYPGVPLRVVGHSLGGMMAPLQDDHHDIEQVICVGSGLVWHRDHPWPYQALARAFWFGHVPALVRALGYLPGRFAGFGPDLPASVYWQWRQWCTSRRFFFPHLGTTLPAPQWQGATTRVSLLAMTDDPICTMPAMYRLRGLYGAARTSIKTIDPRDHGLAKVGHLGAFARANAALWPKLIEG</sequence>
<dbReference type="RefSeq" id="WP_138864847.1">
    <property type="nucleotide sequence ID" value="NZ_VCPC01000003.1"/>
</dbReference>
<dbReference type="Proteomes" id="UP001191082">
    <property type="component" value="Unassembled WGS sequence"/>
</dbReference>
<evidence type="ECO:0000313" key="2">
    <source>
        <dbReference type="EMBL" id="TMV11786.1"/>
    </source>
</evidence>
<dbReference type="EMBL" id="VCPC01000003">
    <property type="protein sequence ID" value="TMV11786.1"/>
    <property type="molecule type" value="Genomic_DNA"/>
</dbReference>
<protein>
    <submittedName>
        <fullName evidence="2">Alpha/beta fold hydrolase</fullName>
    </submittedName>
</protein>
<accession>A0ABY2X8L8</accession>
<dbReference type="Pfam" id="PF12697">
    <property type="entry name" value="Abhydrolase_6"/>
    <property type="match status" value="1"/>
</dbReference>
<keyword evidence="3" id="KW-1185">Reference proteome</keyword>